<name>A0ACB8CHC1_DERSI</name>
<gene>
    <name evidence="1" type="ORF">HPB49_020742</name>
</gene>
<proteinExistence type="predicted"/>
<comment type="caution">
    <text evidence="1">The sequence shown here is derived from an EMBL/GenBank/DDBJ whole genome shotgun (WGS) entry which is preliminary data.</text>
</comment>
<sequence>MVTYIAFHWNILRCLSFSVDLIRAERSKPEESRTQWPPYWKTLAYVIYMPTVYLGPLQNYDDYAAQVDKARPPCTPREVGAAFLGVLRSGAHFLLMEVMTHYLYSSAMSEWPWMIGKLDPTSLVGFGLALLFFFYVRYVFTYGFAGALARAEGIQIPPHAKCIARLNRCSQFWRYFDRGMHLFIRRYFYEPVAGSRKGAGWLLLGAAASFAFTWFWHDMTKADGIWCALSVLGIAVEVLVAEARKSAFAKTLEGRYLATPDRMREARALLGSPHYLLTICACMFHLAELDVVLILCRRVLLGKPAKLNPSLGGGLPCWKWNVVKLLHWAVGLTGFAYVIWSFATDDTNRLLPQQMRGAFRPSPYGLQRRQISAHVPAVLVTIIERMMPKPDSGYVLHYLAMARDFRERLLSTLGEDGVLICPAALGPAPFHNEHAMRPGHVSLTAPANVAGMPSTAVPTGMTSDGRPVGVQVVAAPYMDRLCLAVAAELEKAFGGWQAPFELACRNAKL</sequence>
<evidence type="ECO:0000313" key="1">
    <source>
        <dbReference type="EMBL" id="KAH7942114.1"/>
    </source>
</evidence>
<keyword evidence="2" id="KW-1185">Reference proteome</keyword>
<organism evidence="1 2">
    <name type="scientific">Dermacentor silvarum</name>
    <name type="common">Tick</name>
    <dbReference type="NCBI Taxonomy" id="543639"/>
    <lineage>
        <taxon>Eukaryota</taxon>
        <taxon>Metazoa</taxon>
        <taxon>Ecdysozoa</taxon>
        <taxon>Arthropoda</taxon>
        <taxon>Chelicerata</taxon>
        <taxon>Arachnida</taxon>
        <taxon>Acari</taxon>
        <taxon>Parasitiformes</taxon>
        <taxon>Ixodida</taxon>
        <taxon>Ixodoidea</taxon>
        <taxon>Ixodidae</taxon>
        <taxon>Rhipicephalinae</taxon>
        <taxon>Dermacentor</taxon>
    </lineage>
</organism>
<protein>
    <submittedName>
        <fullName evidence="1">Uncharacterized protein</fullName>
    </submittedName>
</protein>
<accession>A0ACB8CHC1</accession>
<dbReference type="EMBL" id="CM023476">
    <property type="protein sequence ID" value="KAH7942114.1"/>
    <property type="molecule type" value="Genomic_DNA"/>
</dbReference>
<evidence type="ECO:0000313" key="2">
    <source>
        <dbReference type="Proteomes" id="UP000821865"/>
    </source>
</evidence>
<dbReference type="Proteomes" id="UP000821865">
    <property type="component" value="Chromosome 7"/>
</dbReference>
<reference evidence="1" key="1">
    <citation type="submission" date="2020-05" db="EMBL/GenBank/DDBJ databases">
        <title>Large-scale comparative analyses of tick genomes elucidate their genetic diversity and vector capacities.</title>
        <authorList>
            <person name="Jia N."/>
            <person name="Wang J."/>
            <person name="Shi W."/>
            <person name="Du L."/>
            <person name="Sun Y."/>
            <person name="Zhan W."/>
            <person name="Jiang J."/>
            <person name="Wang Q."/>
            <person name="Zhang B."/>
            <person name="Ji P."/>
            <person name="Sakyi L.B."/>
            <person name="Cui X."/>
            <person name="Yuan T."/>
            <person name="Jiang B."/>
            <person name="Yang W."/>
            <person name="Lam T.T.-Y."/>
            <person name="Chang Q."/>
            <person name="Ding S."/>
            <person name="Wang X."/>
            <person name="Zhu J."/>
            <person name="Ruan X."/>
            <person name="Zhao L."/>
            <person name="Wei J."/>
            <person name="Que T."/>
            <person name="Du C."/>
            <person name="Cheng J."/>
            <person name="Dai P."/>
            <person name="Han X."/>
            <person name="Huang E."/>
            <person name="Gao Y."/>
            <person name="Liu J."/>
            <person name="Shao H."/>
            <person name="Ye R."/>
            <person name="Li L."/>
            <person name="Wei W."/>
            <person name="Wang X."/>
            <person name="Wang C."/>
            <person name="Yang T."/>
            <person name="Huo Q."/>
            <person name="Li W."/>
            <person name="Guo W."/>
            <person name="Chen H."/>
            <person name="Zhou L."/>
            <person name="Ni X."/>
            <person name="Tian J."/>
            <person name="Zhou Y."/>
            <person name="Sheng Y."/>
            <person name="Liu T."/>
            <person name="Pan Y."/>
            <person name="Xia L."/>
            <person name="Li J."/>
            <person name="Zhao F."/>
            <person name="Cao W."/>
        </authorList>
    </citation>
    <scope>NUCLEOTIDE SEQUENCE</scope>
    <source>
        <strain evidence="1">Dsil-2018</strain>
    </source>
</reference>